<feature type="transmembrane region" description="Helical" evidence="6">
    <location>
        <begin position="375"/>
        <end position="397"/>
    </location>
</feature>
<dbReference type="Proteomes" id="UP000692954">
    <property type="component" value="Unassembled WGS sequence"/>
</dbReference>
<dbReference type="GO" id="GO:0022857">
    <property type="term" value="F:transmembrane transporter activity"/>
    <property type="evidence" value="ECO:0007669"/>
    <property type="project" value="InterPro"/>
</dbReference>
<feature type="transmembrane region" description="Helical" evidence="6">
    <location>
        <begin position="403"/>
        <end position="424"/>
    </location>
</feature>
<dbReference type="InterPro" id="IPR049680">
    <property type="entry name" value="FLVCR1-2_SLC49-like"/>
</dbReference>
<reference evidence="7" key="1">
    <citation type="submission" date="2021-01" db="EMBL/GenBank/DDBJ databases">
        <authorList>
            <consortium name="Genoscope - CEA"/>
            <person name="William W."/>
        </authorList>
    </citation>
    <scope>NUCLEOTIDE SEQUENCE</scope>
</reference>
<feature type="transmembrane region" description="Helical" evidence="6">
    <location>
        <begin position="60"/>
        <end position="81"/>
    </location>
</feature>
<comment type="subcellular location">
    <subcellularLocation>
        <location evidence="1">Membrane</location>
        <topology evidence="1">Multi-pass membrane protein</topology>
    </subcellularLocation>
</comment>
<dbReference type="PANTHER" id="PTHR10924:SF6">
    <property type="entry name" value="SOLUTE CARRIER FAMILY 49 MEMBER A3"/>
    <property type="match status" value="1"/>
</dbReference>
<gene>
    <name evidence="7" type="ORF">PSON_ATCC_30995.1.T0280278</name>
</gene>
<keyword evidence="2 6" id="KW-0812">Transmembrane</keyword>
<dbReference type="Pfam" id="PF07690">
    <property type="entry name" value="MFS_1"/>
    <property type="match status" value="1"/>
</dbReference>
<accession>A0A8S1LWG1</accession>
<dbReference type="GO" id="GO:0016020">
    <property type="term" value="C:membrane"/>
    <property type="evidence" value="ECO:0007669"/>
    <property type="project" value="UniProtKB-SubCell"/>
</dbReference>
<feature type="transmembrane region" description="Helical" evidence="6">
    <location>
        <begin position="287"/>
        <end position="306"/>
    </location>
</feature>
<feature type="transmembrane region" description="Helical" evidence="6">
    <location>
        <begin position="342"/>
        <end position="363"/>
    </location>
</feature>
<dbReference type="EMBL" id="CAJJDN010000028">
    <property type="protein sequence ID" value="CAD8071817.1"/>
    <property type="molecule type" value="Genomic_DNA"/>
</dbReference>
<feature type="transmembrane region" description="Helical" evidence="6">
    <location>
        <begin position="192"/>
        <end position="215"/>
    </location>
</feature>
<evidence type="ECO:0008006" key="9">
    <source>
        <dbReference type="Google" id="ProtNLM"/>
    </source>
</evidence>
<evidence type="ECO:0000313" key="7">
    <source>
        <dbReference type="EMBL" id="CAD8071817.1"/>
    </source>
</evidence>
<feature type="region of interest" description="Disordered" evidence="5">
    <location>
        <begin position="435"/>
        <end position="459"/>
    </location>
</feature>
<feature type="transmembrane region" description="Helical" evidence="6">
    <location>
        <begin position="21"/>
        <end position="40"/>
    </location>
</feature>
<feature type="transmembrane region" description="Helical" evidence="6">
    <location>
        <begin position="149"/>
        <end position="172"/>
    </location>
</feature>
<organism evidence="7 8">
    <name type="scientific">Paramecium sonneborni</name>
    <dbReference type="NCBI Taxonomy" id="65129"/>
    <lineage>
        <taxon>Eukaryota</taxon>
        <taxon>Sar</taxon>
        <taxon>Alveolata</taxon>
        <taxon>Ciliophora</taxon>
        <taxon>Intramacronucleata</taxon>
        <taxon>Oligohymenophorea</taxon>
        <taxon>Peniculida</taxon>
        <taxon>Parameciidae</taxon>
        <taxon>Paramecium</taxon>
    </lineage>
</organism>
<keyword evidence="4 6" id="KW-0472">Membrane</keyword>
<feature type="transmembrane region" description="Helical" evidence="6">
    <location>
        <begin position="318"/>
        <end position="336"/>
    </location>
</feature>
<keyword evidence="8" id="KW-1185">Reference proteome</keyword>
<feature type="transmembrane region" description="Helical" evidence="6">
    <location>
        <begin position="93"/>
        <end position="117"/>
    </location>
</feature>
<evidence type="ECO:0000313" key="8">
    <source>
        <dbReference type="Proteomes" id="UP000692954"/>
    </source>
</evidence>
<evidence type="ECO:0000256" key="5">
    <source>
        <dbReference type="SAM" id="MobiDB-lite"/>
    </source>
</evidence>
<name>A0A8S1LWG1_9CILI</name>
<protein>
    <recommendedName>
        <fullName evidence="9">Major facilitator superfamily (MFS) profile domain-containing protein</fullName>
    </recommendedName>
</protein>
<keyword evidence="3 6" id="KW-1133">Transmembrane helix</keyword>
<evidence type="ECO:0000256" key="6">
    <source>
        <dbReference type="SAM" id="Phobius"/>
    </source>
</evidence>
<feature type="transmembrane region" description="Helical" evidence="6">
    <location>
        <begin position="247"/>
        <end position="267"/>
    </location>
</feature>
<evidence type="ECO:0000256" key="3">
    <source>
        <dbReference type="ARBA" id="ARBA00022989"/>
    </source>
</evidence>
<evidence type="ECO:0000256" key="2">
    <source>
        <dbReference type="ARBA" id="ARBA00022692"/>
    </source>
</evidence>
<evidence type="ECO:0000256" key="4">
    <source>
        <dbReference type="ARBA" id="ARBA00023136"/>
    </source>
</evidence>
<comment type="caution">
    <text evidence="7">The sequence shown here is derived from an EMBL/GenBank/DDBJ whole genome shotgun (WGS) entry which is preliminary data.</text>
</comment>
<dbReference type="PANTHER" id="PTHR10924">
    <property type="entry name" value="MAJOR FACILITATOR SUPERFAMILY PROTEIN-RELATED"/>
    <property type="match status" value="1"/>
</dbReference>
<proteinExistence type="predicted"/>
<evidence type="ECO:0000256" key="1">
    <source>
        <dbReference type="ARBA" id="ARBA00004141"/>
    </source>
</evidence>
<sequence length="459" mass="51959">MNKITSSEGLQHSHYKEYPMRWVQLGLFLFALLSNIMFGFSLSPIVKEMSIIYDVDSRYLQFLTISFTVFSVIMIIPGNIINEKYGIRISIMIGCILTFIGSISALLINVSFWFFFIGQLSSLIGFPFRLISASKFVANWFYPEKRILIMVIIALCFNASSGIAIKIPLLILGDYDIKEEHTQNEIDEGRHLMQNLMFFLFGLMVVLCLPPIFLFKDKAPTPPSFTASDQCIRVDYRKAGVIVAKNFDFLYLTIGFAFILGTITLFTLQMEYLIKPFDYTLMDQSNLVLAGVIAGLIGDICVGTAIKKLKSFKFVLRICNALVTVLFAVLIIAIHVNKVFFFIMYFLVCGSSAIMALTFEFSCELCFPMSENTTIAMLGLFGNLINFLQGVPEILILKGDSKLSSTLTMVLMLCLIVAANYFTMNVKENLKRQKRDFQEDDEAEQREHGISMLEQPITN</sequence>
<dbReference type="OrthoDB" id="422206at2759"/>
<dbReference type="AlphaFoldDB" id="A0A8S1LWG1"/>
<dbReference type="InterPro" id="IPR011701">
    <property type="entry name" value="MFS"/>
</dbReference>